<dbReference type="InterPro" id="IPR009019">
    <property type="entry name" value="KH_sf_prok-type"/>
</dbReference>
<feature type="region of interest" description="G5" evidence="7">
    <location>
        <begin position="148"/>
        <end position="150"/>
    </location>
</feature>
<keyword evidence="10" id="KW-1185">Reference proteome</keyword>
<dbReference type="InterPro" id="IPR005662">
    <property type="entry name" value="GTPase_Era-like"/>
</dbReference>
<dbReference type="Pfam" id="PF01926">
    <property type="entry name" value="MMR_HSR1"/>
    <property type="match status" value="1"/>
</dbReference>
<comment type="subcellular location">
    <subcellularLocation>
        <location evidence="6">Cytoplasm</location>
    </subcellularLocation>
    <subcellularLocation>
        <location evidence="6">Cell membrane</location>
        <topology evidence="6">Peripheral membrane protein</topology>
    </subcellularLocation>
</comment>
<comment type="caution">
    <text evidence="9">The sequence shown here is derived from an EMBL/GenBank/DDBJ whole genome shotgun (WGS) entry which is preliminary data.</text>
</comment>
<keyword evidence="6" id="KW-1003">Cell membrane</keyword>
<dbReference type="InterPro" id="IPR005225">
    <property type="entry name" value="Small_GTP-bd"/>
</dbReference>
<evidence type="ECO:0000313" key="10">
    <source>
        <dbReference type="Proteomes" id="UP001524435"/>
    </source>
</evidence>
<keyword evidence="6" id="KW-0699">rRNA-binding</keyword>
<dbReference type="CDD" id="cd22534">
    <property type="entry name" value="KH-II_Era"/>
    <property type="match status" value="1"/>
</dbReference>
<evidence type="ECO:0000256" key="6">
    <source>
        <dbReference type="HAMAP-Rule" id="MF_00367"/>
    </source>
</evidence>
<feature type="binding site" evidence="6">
    <location>
        <begin position="57"/>
        <end position="61"/>
    </location>
    <ligand>
        <name>GTP</name>
        <dbReference type="ChEBI" id="CHEBI:37565"/>
    </ligand>
</feature>
<feature type="region of interest" description="G4" evidence="7">
    <location>
        <begin position="119"/>
        <end position="122"/>
    </location>
</feature>
<feature type="binding site" evidence="6">
    <location>
        <begin position="10"/>
        <end position="17"/>
    </location>
    <ligand>
        <name>GTP</name>
        <dbReference type="ChEBI" id="CHEBI:37565"/>
    </ligand>
</feature>
<dbReference type="HAMAP" id="MF_00367">
    <property type="entry name" value="GTPase_Era"/>
    <property type="match status" value="1"/>
</dbReference>
<comment type="similarity">
    <text evidence="1 6 7">Belongs to the TRAFAC class TrmE-Era-EngA-EngB-Septin-like GTPase superfamily. Era GTPase family.</text>
</comment>
<evidence type="ECO:0000256" key="5">
    <source>
        <dbReference type="ARBA" id="ARBA00023134"/>
    </source>
</evidence>
<accession>A0ABT1SI96</accession>
<keyword evidence="3 6" id="KW-0547">Nucleotide-binding</keyword>
<dbReference type="Pfam" id="PF07650">
    <property type="entry name" value="KH_2"/>
    <property type="match status" value="1"/>
</dbReference>
<dbReference type="Gene3D" id="3.30.300.20">
    <property type="match status" value="1"/>
</dbReference>
<feature type="region of interest" description="G2" evidence="7">
    <location>
        <begin position="36"/>
        <end position="40"/>
    </location>
</feature>
<keyword evidence="6" id="KW-0472">Membrane</keyword>
<evidence type="ECO:0000259" key="8">
    <source>
        <dbReference type="PROSITE" id="PS51713"/>
    </source>
</evidence>
<organism evidence="9 10">
    <name type="scientific">Massilicoli timonensis</name>
    <dbReference type="NCBI Taxonomy" id="2015901"/>
    <lineage>
        <taxon>Bacteria</taxon>
        <taxon>Bacillati</taxon>
        <taxon>Bacillota</taxon>
        <taxon>Erysipelotrichia</taxon>
        <taxon>Erysipelotrichales</taxon>
        <taxon>Erysipelotrichaceae</taxon>
        <taxon>Massilicoli</taxon>
    </lineage>
</organism>
<evidence type="ECO:0000256" key="7">
    <source>
        <dbReference type="PROSITE-ProRule" id="PRU01050"/>
    </source>
</evidence>
<dbReference type="SUPFAM" id="SSF52540">
    <property type="entry name" value="P-loop containing nucleoside triphosphate hydrolases"/>
    <property type="match status" value="1"/>
</dbReference>
<dbReference type="PROSITE" id="PS51713">
    <property type="entry name" value="G_ERA"/>
    <property type="match status" value="1"/>
</dbReference>
<evidence type="ECO:0000256" key="4">
    <source>
        <dbReference type="ARBA" id="ARBA00022884"/>
    </source>
</evidence>
<keyword evidence="6" id="KW-0963">Cytoplasm</keyword>
<reference evidence="9 10" key="1">
    <citation type="submission" date="2022-06" db="EMBL/GenBank/DDBJ databases">
        <title>Isolation of gut microbiota from human fecal samples.</title>
        <authorList>
            <person name="Pamer E.G."/>
            <person name="Barat B."/>
            <person name="Waligurski E."/>
            <person name="Medina S."/>
            <person name="Paddock L."/>
            <person name="Mostad J."/>
        </authorList>
    </citation>
    <scope>NUCLEOTIDE SEQUENCE [LARGE SCALE GENOMIC DNA]</scope>
    <source>
        <strain evidence="9 10">DFI.6.1</strain>
    </source>
</reference>
<evidence type="ECO:0000256" key="3">
    <source>
        <dbReference type="ARBA" id="ARBA00022741"/>
    </source>
</evidence>
<protein>
    <recommendedName>
        <fullName evidence="2 6">GTPase Era</fullName>
    </recommendedName>
</protein>
<dbReference type="PANTHER" id="PTHR42698">
    <property type="entry name" value="GTPASE ERA"/>
    <property type="match status" value="1"/>
</dbReference>
<dbReference type="NCBIfam" id="NF000908">
    <property type="entry name" value="PRK00089.1"/>
    <property type="match status" value="1"/>
</dbReference>
<dbReference type="PANTHER" id="PTHR42698:SF1">
    <property type="entry name" value="GTPASE ERA, MITOCHONDRIAL"/>
    <property type="match status" value="1"/>
</dbReference>
<dbReference type="InterPro" id="IPR030388">
    <property type="entry name" value="G_ERA_dom"/>
</dbReference>
<dbReference type="NCBIfam" id="TIGR00436">
    <property type="entry name" value="era"/>
    <property type="match status" value="1"/>
</dbReference>
<dbReference type="InterPro" id="IPR004044">
    <property type="entry name" value="KH_dom_type_2"/>
</dbReference>
<name>A0ABT1SI96_9FIRM</name>
<dbReference type="Proteomes" id="UP001524435">
    <property type="component" value="Unassembled WGS sequence"/>
</dbReference>
<dbReference type="InterPro" id="IPR015946">
    <property type="entry name" value="KH_dom-like_a/b"/>
</dbReference>
<comment type="function">
    <text evidence="6">An essential GTPase that binds both GDP and GTP, with rapid nucleotide exchange. Plays a role in 16S rRNA processing and 30S ribosomal subunit biogenesis and possibly also in cell cycle regulation and energy metabolism.</text>
</comment>
<dbReference type="EMBL" id="JANGCH010000002">
    <property type="protein sequence ID" value="MCQ5120934.1"/>
    <property type="molecule type" value="Genomic_DNA"/>
</dbReference>
<feature type="domain" description="Era-type G" evidence="8">
    <location>
        <begin position="2"/>
        <end position="169"/>
    </location>
</feature>
<keyword evidence="6" id="KW-0690">Ribosome biogenesis</keyword>
<sequence length="294" mass="33771">MRSGMIAIIGRPNAGKSTLLNAILKEKVSIISDKPQTTRNNIQGIYTTDTCQFVFIDTPGIHKPHHELGRTLNKSAYLSLQDVDLIYLIVDASKPYGSGDAFLLERLKQYQTPCFLLLNKIDLLKKEELLQHLASWEKRFSFEQIIPLSAKKEENIEELLKTSEPYLSEGMLLYPKDMVSDHGKTFQTQEIIREKVLLKTMEEVPHSIAVVVERLHEEEKEVEIDALVIVERDSQKAILIGKQAAMIKSIRLLAQKELKALYGKKCHLSLYVRVEKNWRNRQSKLHQFGYALEE</sequence>
<dbReference type="PRINTS" id="PR00326">
    <property type="entry name" value="GTP1OBG"/>
</dbReference>
<feature type="region of interest" description="G1" evidence="7">
    <location>
        <begin position="10"/>
        <end position="17"/>
    </location>
</feature>
<feature type="binding site" evidence="6">
    <location>
        <begin position="119"/>
        <end position="122"/>
    </location>
    <ligand>
        <name>GTP</name>
        <dbReference type="ChEBI" id="CHEBI:37565"/>
    </ligand>
</feature>
<dbReference type="InterPro" id="IPR006073">
    <property type="entry name" value="GTP-bd"/>
</dbReference>
<dbReference type="NCBIfam" id="TIGR00231">
    <property type="entry name" value="small_GTP"/>
    <property type="match status" value="1"/>
</dbReference>
<evidence type="ECO:0000256" key="2">
    <source>
        <dbReference type="ARBA" id="ARBA00020484"/>
    </source>
</evidence>
<dbReference type="InterPro" id="IPR027417">
    <property type="entry name" value="P-loop_NTPase"/>
</dbReference>
<gene>
    <name evidence="6 9" type="primary">era</name>
    <name evidence="9" type="ORF">NE663_01505</name>
</gene>
<proteinExistence type="inferred from homology"/>
<comment type="subunit">
    <text evidence="6">Monomer.</text>
</comment>
<evidence type="ECO:0000313" key="9">
    <source>
        <dbReference type="EMBL" id="MCQ5120934.1"/>
    </source>
</evidence>
<keyword evidence="4 6" id="KW-0694">RNA-binding</keyword>
<dbReference type="SUPFAM" id="SSF54814">
    <property type="entry name" value="Prokaryotic type KH domain (KH-domain type II)"/>
    <property type="match status" value="1"/>
</dbReference>
<evidence type="ECO:0000256" key="1">
    <source>
        <dbReference type="ARBA" id="ARBA00007921"/>
    </source>
</evidence>
<keyword evidence="5 6" id="KW-0342">GTP-binding</keyword>
<dbReference type="Gene3D" id="3.40.50.300">
    <property type="entry name" value="P-loop containing nucleotide triphosphate hydrolases"/>
    <property type="match status" value="1"/>
</dbReference>
<dbReference type="CDD" id="cd04163">
    <property type="entry name" value="Era"/>
    <property type="match status" value="1"/>
</dbReference>
<dbReference type="RefSeq" id="WP_102266743.1">
    <property type="nucleotide sequence ID" value="NZ_CANTYB010000046.1"/>
</dbReference>
<feature type="region of interest" description="G3" evidence="7">
    <location>
        <begin position="57"/>
        <end position="60"/>
    </location>
</feature>